<feature type="compositionally biased region" description="Basic and acidic residues" evidence="1">
    <location>
        <begin position="62"/>
        <end position="72"/>
    </location>
</feature>
<feature type="region of interest" description="Disordered" evidence="1">
    <location>
        <begin position="31"/>
        <end position="72"/>
    </location>
</feature>
<proteinExistence type="predicted"/>
<sequence>MRLQRRCRAASQAARLFLFPFLIPWAAGRSITKERHGSQPSRGGRYVPDSDAAARHQPHSATDIKEQPPDRP</sequence>
<protein>
    <recommendedName>
        <fullName evidence="5">Secreted protein</fullName>
    </recommendedName>
</protein>
<accession>A0AAV7VAF3</accession>
<gene>
    <name evidence="3" type="ORF">NDU88_000979</name>
</gene>
<dbReference type="Proteomes" id="UP001066276">
    <property type="component" value="Chromosome 2_1"/>
</dbReference>
<name>A0AAV7VAF3_PLEWA</name>
<keyword evidence="2" id="KW-0732">Signal</keyword>
<evidence type="ECO:0000313" key="3">
    <source>
        <dbReference type="EMBL" id="KAJ1197117.1"/>
    </source>
</evidence>
<dbReference type="AlphaFoldDB" id="A0AAV7VAF3"/>
<dbReference type="EMBL" id="JANPWB010000003">
    <property type="protein sequence ID" value="KAJ1197117.1"/>
    <property type="molecule type" value="Genomic_DNA"/>
</dbReference>
<organism evidence="3 4">
    <name type="scientific">Pleurodeles waltl</name>
    <name type="common">Iberian ribbed newt</name>
    <dbReference type="NCBI Taxonomy" id="8319"/>
    <lineage>
        <taxon>Eukaryota</taxon>
        <taxon>Metazoa</taxon>
        <taxon>Chordata</taxon>
        <taxon>Craniata</taxon>
        <taxon>Vertebrata</taxon>
        <taxon>Euteleostomi</taxon>
        <taxon>Amphibia</taxon>
        <taxon>Batrachia</taxon>
        <taxon>Caudata</taxon>
        <taxon>Salamandroidea</taxon>
        <taxon>Salamandridae</taxon>
        <taxon>Pleurodelinae</taxon>
        <taxon>Pleurodeles</taxon>
    </lineage>
</organism>
<evidence type="ECO:0000313" key="4">
    <source>
        <dbReference type="Proteomes" id="UP001066276"/>
    </source>
</evidence>
<feature type="chain" id="PRO_5043384054" description="Secreted protein" evidence="2">
    <location>
        <begin position="29"/>
        <end position="72"/>
    </location>
</feature>
<evidence type="ECO:0000256" key="2">
    <source>
        <dbReference type="SAM" id="SignalP"/>
    </source>
</evidence>
<keyword evidence="4" id="KW-1185">Reference proteome</keyword>
<reference evidence="3" key="1">
    <citation type="journal article" date="2022" name="bioRxiv">
        <title>Sequencing and chromosome-scale assembly of the giantPleurodeles waltlgenome.</title>
        <authorList>
            <person name="Brown T."/>
            <person name="Elewa A."/>
            <person name="Iarovenko S."/>
            <person name="Subramanian E."/>
            <person name="Araus A.J."/>
            <person name="Petzold A."/>
            <person name="Susuki M."/>
            <person name="Suzuki K.-i.T."/>
            <person name="Hayashi T."/>
            <person name="Toyoda A."/>
            <person name="Oliveira C."/>
            <person name="Osipova E."/>
            <person name="Leigh N.D."/>
            <person name="Simon A."/>
            <person name="Yun M.H."/>
        </authorList>
    </citation>
    <scope>NUCLEOTIDE SEQUENCE</scope>
    <source>
        <strain evidence="3">20211129_DDA</strain>
        <tissue evidence="3">Liver</tissue>
    </source>
</reference>
<evidence type="ECO:0008006" key="5">
    <source>
        <dbReference type="Google" id="ProtNLM"/>
    </source>
</evidence>
<comment type="caution">
    <text evidence="3">The sequence shown here is derived from an EMBL/GenBank/DDBJ whole genome shotgun (WGS) entry which is preliminary data.</text>
</comment>
<evidence type="ECO:0000256" key="1">
    <source>
        <dbReference type="SAM" id="MobiDB-lite"/>
    </source>
</evidence>
<feature type="signal peptide" evidence="2">
    <location>
        <begin position="1"/>
        <end position="28"/>
    </location>
</feature>